<dbReference type="InterPro" id="IPR019378">
    <property type="entry name" value="GDP-Fuc_O-FucTrfase"/>
</dbReference>
<organism evidence="17 19">
    <name type="scientific">Didymodactylos carnosus</name>
    <dbReference type="NCBI Taxonomy" id="1234261"/>
    <lineage>
        <taxon>Eukaryota</taxon>
        <taxon>Metazoa</taxon>
        <taxon>Spiralia</taxon>
        <taxon>Gnathifera</taxon>
        <taxon>Rotifera</taxon>
        <taxon>Eurotatoria</taxon>
        <taxon>Bdelloidea</taxon>
        <taxon>Philodinida</taxon>
        <taxon>Philodinidae</taxon>
        <taxon>Didymodactylos</taxon>
    </lineage>
</organism>
<keyword evidence="10" id="KW-1015">Disulfide bond</keyword>
<evidence type="ECO:0000256" key="5">
    <source>
        <dbReference type="ARBA" id="ARBA00021745"/>
    </source>
</evidence>
<dbReference type="EMBL" id="CAJNOQ010000104">
    <property type="protein sequence ID" value="CAF0756839.1"/>
    <property type="molecule type" value="Genomic_DNA"/>
</dbReference>
<gene>
    <name evidence="17" type="ORF">GPM918_LOCUS1158</name>
    <name evidence="18" type="ORF">SRO942_LOCUS1158</name>
</gene>
<dbReference type="PANTHER" id="PTHR21420:SF10">
    <property type="entry name" value="GDP-FUCOSE PROTEIN O-FUCOSYLTRANSFERASE 1"/>
    <property type="match status" value="1"/>
</dbReference>
<evidence type="ECO:0000256" key="13">
    <source>
        <dbReference type="ARBA" id="ARBA00023277"/>
    </source>
</evidence>
<evidence type="ECO:0000313" key="17">
    <source>
        <dbReference type="EMBL" id="CAF0756839.1"/>
    </source>
</evidence>
<keyword evidence="19" id="KW-1185">Reference proteome</keyword>
<evidence type="ECO:0000256" key="11">
    <source>
        <dbReference type="ARBA" id="ARBA00023180"/>
    </source>
</evidence>
<dbReference type="GO" id="GO:0006004">
    <property type="term" value="P:fucose metabolic process"/>
    <property type="evidence" value="ECO:0007669"/>
    <property type="project" value="UniProtKB-KW"/>
</dbReference>
<dbReference type="GO" id="GO:0007219">
    <property type="term" value="P:Notch signaling pathway"/>
    <property type="evidence" value="ECO:0007669"/>
    <property type="project" value="UniProtKB-KW"/>
</dbReference>
<keyword evidence="7" id="KW-0808">Transferase</keyword>
<dbReference type="InterPro" id="IPR039922">
    <property type="entry name" value="POFUT1"/>
</dbReference>
<evidence type="ECO:0000256" key="6">
    <source>
        <dbReference type="ARBA" id="ARBA00022676"/>
    </source>
</evidence>
<evidence type="ECO:0000256" key="9">
    <source>
        <dbReference type="ARBA" id="ARBA00022976"/>
    </source>
</evidence>
<dbReference type="OrthoDB" id="10050276at2759"/>
<dbReference type="CDD" id="cd11302">
    <property type="entry name" value="O-FucT-1"/>
    <property type="match status" value="1"/>
</dbReference>
<dbReference type="EMBL" id="CAJOBC010000104">
    <property type="protein sequence ID" value="CAF3537273.1"/>
    <property type="molecule type" value="Genomic_DNA"/>
</dbReference>
<dbReference type="Gene3D" id="3.40.50.11340">
    <property type="match status" value="1"/>
</dbReference>
<evidence type="ECO:0000256" key="8">
    <source>
        <dbReference type="ARBA" id="ARBA00022824"/>
    </source>
</evidence>
<protein>
    <recommendedName>
        <fullName evidence="5">GDP-fucose protein O-fucosyltransferase 1</fullName>
        <ecNumber evidence="4">2.4.1.221</ecNumber>
    </recommendedName>
    <alternativeName>
        <fullName evidence="14">Peptide-O-fucosyltransferase 1</fullName>
    </alternativeName>
</protein>
<evidence type="ECO:0000256" key="1">
    <source>
        <dbReference type="ARBA" id="ARBA00004240"/>
    </source>
</evidence>
<comment type="catalytic activity">
    <reaction evidence="16">
        <text>L-seryl-[protein] + GDP-beta-L-fucose = 3-O-(alpha-L-fucosyl)-L-seryl-[protein] + GDP + H(+)</text>
        <dbReference type="Rhea" id="RHEA:63644"/>
        <dbReference type="Rhea" id="RHEA-COMP:9863"/>
        <dbReference type="Rhea" id="RHEA-COMP:17914"/>
        <dbReference type="ChEBI" id="CHEBI:15378"/>
        <dbReference type="ChEBI" id="CHEBI:29999"/>
        <dbReference type="ChEBI" id="CHEBI:57273"/>
        <dbReference type="ChEBI" id="CHEBI:58189"/>
        <dbReference type="ChEBI" id="CHEBI:189632"/>
        <dbReference type="EC" id="2.4.1.221"/>
    </reaction>
    <physiologicalReaction direction="left-to-right" evidence="16">
        <dbReference type="Rhea" id="RHEA:63645"/>
    </physiologicalReaction>
</comment>
<keyword evidence="13" id="KW-0119">Carbohydrate metabolism</keyword>
<comment type="caution">
    <text evidence="17">The sequence shown here is derived from an EMBL/GenBank/DDBJ whole genome shotgun (WGS) entry which is preliminary data.</text>
</comment>
<evidence type="ECO:0000256" key="2">
    <source>
        <dbReference type="ARBA" id="ARBA00004922"/>
    </source>
</evidence>
<sequence>MGRFGNQAEQFLGALAFTRILNRTLVLPHWIEYPQRAAGSFQVPFDRYFEVEPLESYLKVILMDDFMKYLANDVWPKGQRIVFCYTSRKNEDNQSEGCNAKEGNPFGPFWDKFSIDFDQDVFYHPLYFDISSAGDWNNRYPPSKYPVLAFTGPPGAFPAEQRHVHLAKYFIYSNYIKKKAENFLKKHAPKYNQTNLLAIHLRNGIDFKRACEYVIPKSNFFASAQCLGYSLEKGIVLSSEICYPSRNTIIKQVEHAVITHKPDYLFVAADEDHMIQQFQKTLEKKYNLKVLRYDGNENVNEAAHIDLYILGVVANHAIVNCPSTFSAFAKRMRDVNEKQTDFWGLDVNENDQKEKIENYENKIEL</sequence>
<reference evidence="17" key="1">
    <citation type="submission" date="2021-02" db="EMBL/GenBank/DDBJ databases">
        <authorList>
            <person name="Nowell W R."/>
        </authorList>
    </citation>
    <scope>NUCLEOTIDE SEQUENCE</scope>
</reference>
<evidence type="ECO:0000256" key="10">
    <source>
        <dbReference type="ARBA" id="ARBA00023157"/>
    </source>
</evidence>
<evidence type="ECO:0000256" key="14">
    <source>
        <dbReference type="ARBA" id="ARBA00033080"/>
    </source>
</evidence>
<keyword evidence="9" id="KW-0914">Notch signaling pathway</keyword>
<dbReference type="EC" id="2.4.1.221" evidence="4"/>
<dbReference type="Pfam" id="PF10250">
    <property type="entry name" value="O-FucT"/>
    <property type="match status" value="1"/>
</dbReference>
<keyword evidence="6" id="KW-0328">Glycosyltransferase</keyword>
<name>A0A813PKX6_9BILA</name>
<comment type="similarity">
    <text evidence="3">Belongs to the glycosyltransferase 65 family.</text>
</comment>
<comment type="pathway">
    <text evidence="2">Protein modification; protein glycosylation.</text>
</comment>
<dbReference type="AlphaFoldDB" id="A0A813PKX6"/>
<dbReference type="GO" id="GO:0005783">
    <property type="term" value="C:endoplasmic reticulum"/>
    <property type="evidence" value="ECO:0007669"/>
    <property type="project" value="UniProtKB-SubCell"/>
</dbReference>
<evidence type="ECO:0000256" key="16">
    <source>
        <dbReference type="ARBA" id="ARBA00048647"/>
    </source>
</evidence>
<evidence type="ECO:0000256" key="7">
    <source>
        <dbReference type="ARBA" id="ARBA00022679"/>
    </source>
</evidence>
<keyword evidence="8" id="KW-0256">Endoplasmic reticulum</keyword>
<dbReference type="PANTHER" id="PTHR21420">
    <property type="entry name" value="GDP-FUCOSE PROTEIN O-FUCOSYLTRANSFERASE 1"/>
    <property type="match status" value="1"/>
</dbReference>
<dbReference type="Gene3D" id="3.40.50.11350">
    <property type="match status" value="1"/>
</dbReference>
<dbReference type="Proteomes" id="UP000663829">
    <property type="component" value="Unassembled WGS sequence"/>
</dbReference>
<evidence type="ECO:0000313" key="18">
    <source>
        <dbReference type="EMBL" id="CAF3537273.1"/>
    </source>
</evidence>
<evidence type="ECO:0000256" key="4">
    <source>
        <dbReference type="ARBA" id="ARBA00012196"/>
    </source>
</evidence>
<evidence type="ECO:0000256" key="12">
    <source>
        <dbReference type="ARBA" id="ARBA00023253"/>
    </source>
</evidence>
<evidence type="ECO:0000256" key="3">
    <source>
        <dbReference type="ARBA" id="ARBA00010626"/>
    </source>
</evidence>
<keyword evidence="12" id="KW-0294">Fucose metabolism</keyword>
<proteinExistence type="inferred from homology"/>
<keyword evidence="11" id="KW-0325">Glycoprotein</keyword>
<dbReference type="UniPathway" id="UPA00378"/>
<dbReference type="GO" id="GO:0046922">
    <property type="term" value="F:peptide-O-fucosyltransferase activity"/>
    <property type="evidence" value="ECO:0007669"/>
    <property type="project" value="UniProtKB-EC"/>
</dbReference>
<evidence type="ECO:0000313" key="19">
    <source>
        <dbReference type="Proteomes" id="UP000663829"/>
    </source>
</evidence>
<dbReference type="Proteomes" id="UP000681722">
    <property type="component" value="Unassembled WGS sequence"/>
</dbReference>
<accession>A0A813PKX6</accession>
<comment type="subcellular location">
    <subcellularLocation>
        <location evidence="1">Endoplasmic reticulum</location>
    </subcellularLocation>
</comment>
<evidence type="ECO:0000256" key="15">
    <source>
        <dbReference type="ARBA" id="ARBA00047273"/>
    </source>
</evidence>
<comment type="catalytic activity">
    <reaction evidence="15">
        <text>L-threonyl-[protein] + GDP-beta-L-fucose = 3-O-(alpha-L-fucosyl)-L-threonyl-[protein] + GDP + H(+)</text>
        <dbReference type="Rhea" id="RHEA:70491"/>
        <dbReference type="Rhea" id="RHEA-COMP:11060"/>
        <dbReference type="Rhea" id="RHEA-COMP:17915"/>
        <dbReference type="ChEBI" id="CHEBI:15378"/>
        <dbReference type="ChEBI" id="CHEBI:30013"/>
        <dbReference type="ChEBI" id="CHEBI:57273"/>
        <dbReference type="ChEBI" id="CHEBI:58189"/>
        <dbReference type="ChEBI" id="CHEBI:189631"/>
        <dbReference type="EC" id="2.4.1.221"/>
    </reaction>
    <physiologicalReaction direction="left-to-right" evidence="15">
        <dbReference type="Rhea" id="RHEA:70492"/>
    </physiologicalReaction>
</comment>